<dbReference type="Gene3D" id="2.40.128.130">
    <property type="entry name" value="Autotransporter beta-domain"/>
    <property type="match status" value="1"/>
</dbReference>
<dbReference type="PROSITE" id="PS51208">
    <property type="entry name" value="AUTOTRANSPORTER"/>
    <property type="match status" value="1"/>
</dbReference>
<reference evidence="4" key="1">
    <citation type="submission" date="2017-06" db="EMBL/GenBank/DDBJ databases">
        <title>Herbaspirillum phytohormonus sp. nov., isolated from the root nodule of Robinia pseudoacacia in lead-zinc mine.</title>
        <authorList>
            <person name="Fan M."/>
            <person name="Lin Y."/>
        </authorList>
    </citation>
    <scope>NUCLEOTIDE SEQUENCE [LARGE SCALE GENOMIC DNA]</scope>
    <source>
        <strain evidence="4">SC-089</strain>
    </source>
</reference>
<protein>
    <submittedName>
        <fullName evidence="3">Autotransporter domain-containing protein</fullName>
    </submittedName>
</protein>
<organism evidence="3 4">
    <name type="scientific">Candidimonas nitroreducens</name>
    <dbReference type="NCBI Taxonomy" id="683354"/>
    <lineage>
        <taxon>Bacteria</taxon>
        <taxon>Pseudomonadati</taxon>
        <taxon>Pseudomonadota</taxon>
        <taxon>Betaproteobacteria</taxon>
        <taxon>Burkholderiales</taxon>
        <taxon>Alcaligenaceae</taxon>
        <taxon>Candidimonas</taxon>
    </lineage>
</organism>
<keyword evidence="4" id="KW-1185">Reference proteome</keyword>
<dbReference type="OrthoDB" id="1393129at2"/>
<evidence type="ECO:0000313" key="4">
    <source>
        <dbReference type="Proteomes" id="UP000214603"/>
    </source>
</evidence>
<dbReference type="Pfam" id="PF03797">
    <property type="entry name" value="Autotransporter"/>
    <property type="match status" value="1"/>
</dbReference>
<feature type="chain" id="PRO_5012466019" evidence="1">
    <location>
        <begin position="24"/>
        <end position="1107"/>
    </location>
</feature>
<feature type="domain" description="Autotransporter" evidence="2">
    <location>
        <begin position="819"/>
        <end position="1107"/>
    </location>
</feature>
<comment type="caution">
    <text evidence="3">The sequence shown here is derived from an EMBL/GenBank/DDBJ whole genome shotgun (WGS) entry which is preliminary data.</text>
</comment>
<dbReference type="EMBL" id="NJIH01000008">
    <property type="protein sequence ID" value="OWT58307.1"/>
    <property type="molecule type" value="Genomic_DNA"/>
</dbReference>
<feature type="signal peptide" evidence="1">
    <location>
        <begin position="1"/>
        <end position="23"/>
    </location>
</feature>
<name>A0A225MAH7_9BURK</name>
<dbReference type="RefSeq" id="WP_088604218.1">
    <property type="nucleotide sequence ID" value="NZ_NJIH01000008.1"/>
</dbReference>
<dbReference type="InterPro" id="IPR036709">
    <property type="entry name" value="Autotransporte_beta_dom_sf"/>
</dbReference>
<dbReference type="InterPro" id="IPR005546">
    <property type="entry name" value="Autotransporte_beta"/>
</dbReference>
<accession>A0A225MAH7</accession>
<dbReference type="SUPFAM" id="SSF103515">
    <property type="entry name" value="Autotransporter"/>
    <property type="match status" value="1"/>
</dbReference>
<dbReference type="SUPFAM" id="SSF51126">
    <property type="entry name" value="Pectin lyase-like"/>
    <property type="match status" value="1"/>
</dbReference>
<proteinExistence type="predicted"/>
<dbReference type="AlphaFoldDB" id="A0A225MAH7"/>
<sequence>MQLLRNRLALAISLALVSHAAQALENRPVYGHGDQPTFLARFMDVGDGPVMGEEGEILHSTWNLNSLQKDKITEALKRWAEIIQPTPGQLPAIINIGTVEDENAYGNSAPVPEGQTSLTQLQRVLFGMTSPSLTFGSHGQFVMGRMTWDNLPSYVPSQLPRAYIGVDLTAVAFHELAHGLGILGAASDKYGRGSNTPYFGNVLDSWGQHLRDDNGNPARPGQSIYCSDCNNPYTADSFDVGKDQGYFTGAHVQEVLAGAMPGVPVRIHGERGGIDDNYMGHIELKNSLMSHQSYRNYTQFMEAELAAMQDLGYDIDRRNFFGYSVYGSGLQLVNNNGYFLRNAAGTAYIPGQYNTATLGLGLHIYGSNDTVYQQADLLTQGPGGAGVRVDGAGNTLVVQPGTRVYADGLNGRGLMFAYGKNHNLVLRGDVQAMGDMGIGASFDFGNNALGNESDYRGSYIYVEDGVRRAPLPELSGALVDNFDLTGRVAGRAAAIYISGNALVNNINVMRGARIEGNIYSAYNQRDSSGEPRLTFINFGLQPDSQGRATGRADPGFAMRYDGDIQGIDNLVVAAKGGRTSLNGTQELYGVVVGSGATLGGNSTYTLNADGGFVNYGTVSPGNSIGTITINGDYEQAAGGELLMEVDNHGAHDTLAVSGTAELAGTLTLAPVADWYASGTTLDLSLAELVPAGATTGAFSSVNSLLASPTLLSSASMLAGDSYRLGITRQNNAYSQYALNDNARRAGRALDAVAGYARRDIQPLYQALDFSAPDGSTIAGALDQLTPEAYSAMAAGSLDRERQIAGQIGARILGSRRGTTAGDEWRGFATPFGGGASQDAHGTLIGRDASIYGLTFGAEKLDSRHPAWSWGVYGAVSGQSVDVNDGYNASGRSTAFNLGLQAAYAPDPAAGPYAFGLGQVGIEDAHYTRRLSIDGYTAKNQADWTSLTGTLMAGGGYRWALSQALSAGPLATLGYTRLNRPSLTESGSDATRLQLSSVHFDSLRSSVGVDATLNLARPGGAQLAARLQVTWDHELLDNDYVQQAAFAGYPQAPFTSRNKLVGRDALGLAAGLSYEVGKKFTVGANVSSQLFRSGYQSVAGSLTFARRF</sequence>
<dbReference type="SMART" id="SM00869">
    <property type="entry name" value="Autotransporter"/>
    <property type="match status" value="1"/>
</dbReference>
<dbReference type="InterPro" id="IPR011050">
    <property type="entry name" value="Pectin_lyase_fold/virulence"/>
</dbReference>
<evidence type="ECO:0000313" key="3">
    <source>
        <dbReference type="EMBL" id="OWT58307.1"/>
    </source>
</evidence>
<keyword evidence="1" id="KW-0732">Signal</keyword>
<gene>
    <name evidence="3" type="ORF">CEY11_15060</name>
</gene>
<evidence type="ECO:0000259" key="2">
    <source>
        <dbReference type="PROSITE" id="PS51208"/>
    </source>
</evidence>
<dbReference type="Proteomes" id="UP000214603">
    <property type="component" value="Unassembled WGS sequence"/>
</dbReference>
<evidence type="ECO:0000256" key="1">
    <source>
        <dbReference type="SAM" id="SignalP"/>
    </source>
</evidence>